<feature type="domain" description="CAAX prenyl protease 2/Lysostaphin resistance protein A-like" evidence="2">
    <location>
        <begin position="111"/>
        <end position="207"/>
    </location>
</feature>
<evidence type="ECO:0000256" key="1">
    <source>
        <dbReference type="SAM" id="Phobius"/>
    </source>
</evidence>
<evidence type="ECO:0000259" key="2">
    <source>
        <dbReference type="Pfam" id="PF02517"/>
    </source>
</evidence>
<feature type="transmembrane region" description="Helical" evidence="1">
    <location>
        <begin position="53"/>
        <end position="71"/>
    </location>
</feature>
<dbReference type="InterPro" id="IPR052710">
    <property type="entry name" value="CAAX_protease"/>
</dbReference>
<keyword evidence="1" id="KW-0472">Membrane</keyword>
<protein>
    <recommendedName>
        <fullName evidence="2">CAAX prenyl protease 2/Lysostaphin resistance protein A-like domain-containing protein</fullName>
    </recommendedName>
</protein>
<proteinExistence type="predicted"/>
<comment type="caution">
    <text evidence="3">The sequence shown here is derived from an EMBL/GenBank/DDBJ whole genome shotgun (WGS) entry which is preliminary data.</text>
</comment>
<dbReference type="Pfam" id="PF02517">
    <property type="entry name" value="Rce1-like"/>
    <property type="match status" value="1"/>
</dbReference>
<accession>A0ABQ3VTF6</accession>
<name>A0ABQ3VTF6_9CHLR</name>
<feature type="transmembrane region" description="Helical" evidence="1">
    <location>
        <begin position="107"/>
        <end position="125"/>
    </location>
</feature>
<dbReference type="InterPro" id="IPR003675">
    <property type="entry name" value="Rce1/LyrA-like_dom"/>
</dbReference>
<keyword evidence="1" id="KW-1133">Transmembrane helix</keyword>
<dbReference type="Proteomes" id="UP000635565">
    <property type="component" value="Unassembled WGS sequence"/>
</dbReference>
<feature type="transmembrane region" description="Helical" evidence="1">
    <location>
        <begin position="166"/>
        <end position="188"/>
    </location>
</feature>
<organism evidence="3 4">
    <name type="scientific">Dictyobacter formicarum</name>
    <dbReference type="NCBI Taxonomy" id="2778368"/>
    <lineage>
        <taxon>Bacteria</taxon>
        <taxon>Bacillati</taxon>
        <taxon>Chloroflexota</taxon>
        <taxon>Ktedonobacteria</taxon>
        <taxon>Ktedonobacterales</taxon>
        <taxon>Dictyobacteraceae</taxon>
        <taxon>Dictyobacter</taxon>
    </lineage>
</organism>
<feature type="transmembrane region" description="Helical" evidence="1">
    <location>
        <begin position="17"/>
        <end position="47"/>
    </location>
</feature>
<dbReference type="PANTHER" id="PTHR36435">
    <property type="entry name" value="SLR1288 PROTEIN"/>
    <property type="match status" value="1"/>
</dbReference>
<evidence type="ECO:0000313" key="3">
    <source>
        <dbReference type="EMBL" id="GHO89564.1"/>
    </source>
</evidence>
<feature type="transmembrane region" description="Helical" evidence="1">
    <location>
        <begin position="83"/>
        <end position="101"/>
    </location>
</feature>
<feature type="transmembrane region" description="Helical" evidence="1">
    <location>
        <begin position="195"/>
        <end position="214"/>
    </location>
</feature>
<reference evidence="3 4" key="1">
    <citation type="journal article" date="2021" name="Int. J. Syst. Evol. Microbiol.">
        <title>Reticulibacter mediterranei gen. nov., sp. nov., within the new family Reticulibacteraceae fam. nov., and Ktedonospora formicarum gen. nov., sp. nov., Ktedonobacter robiniae sp. nov., Dictyobacter formicarum sp. nov. and Dictyobacter arantiisoli sp. nov., belonging to the class Ktedonobacteria.</title>
        <authorList>
            <person name="Yabe S."/>
            <person name="Zheng Y."/>
            <person name="Wang C.M."/>
            <person name="Sakai Y."/>
            <person name="Abe K."/>
            <person name="Yokota A."/>
            <person name="Donadio S."/>
            <person name="Cavaletti L."/>
            <person name="Monciardini P."/>
        </authorList>
    </citation>
    <scope>NUCLEOTIDE SEQUENCE [LARGE SCALE GENOMIC DNA]</scope>
    <source>
        <strain evidence="3 4">SOSP1-9</strain>
    </source>
</reference>
<dbReference type="EMBL" id="BNJJ01000039">
    <property type="protein sequence ID" value="GHO89564.1"/>
    <property type="molecule type" value="Genomic_DNA"/>
</dbReference>
<dbReference type="PANTHER" id="PTHR36435:SF1">
    <property type="entry name" value="CAAX AMINO TERMINAL PROTEASE FAMILY PROTEIN"/>
    <property type="match status" value="1"/>
</dbReference>
<sequence>MEITSCQLKVFAVRHPIYFVLAFFSLSIGLDMGIIEFGHAIGVATIYSGLADIVVQALLALGVLMWFGWLQEAGFNRPARWRSLHLLWAPFLLALFYLLSFISGPRFSTGTILFTAFYALLVGLNEEARFRGVLLRALLPCGTLKGVALSSLFFGLAHVFNLLSGGPWPIILAQTISGFLLGFGFAACRLRINTIWPLIIFHTLYDFPSLLTLLSAKSIAAETSTFAPLTTVIGLIVPSLLLAIYGLFLLRTQPQPSQPALPDKTSMLA</sequence>
<keyword evidence="1" id="KW-0812">Transmembrane</keyword>
<evidence type="ECO:0000313" key="4">
    <source>
        <dbReference type="Proteomes" id="UP000635565"/>
    </source>
</evidence>
<keyword evidence="4" id="KW-1185">Reference proteome</keyword>
<feature type="transmembrane region" description="Helical" evidence="1">
    <location>
        <begin position="226"/>
        <end position="250"/>
    </location>
</feature>
<feature type="transmembrane region" description="Helical" evidence="1">
    <location>
        <begin position="137"/>
        <end position="160"/>
    </location>
</feature>
<dbReference type="RefSeq" id="WP_201367132.1">
    <property type="nucleotide sequence ID" value="NZ_BNJJ01000039.1"/>
</dbReference>
<gene>
    <name evidence="3" type="ORF">KSZ_75700</name>
</gene>